<comment type="caution">
    <text evidence="1">The sequence shown here is derived from an EMBL/GenBank/DDBJ whole genome shotgun (WGS) entry which is preliminary data.</text>
</comment>
<dbReference type="RefSeq" id="WP_404606727.1">
    <property type="nucleotide sequence ID" value="NZ_JBIYDN010000006.1"/>
</dbReference>
<dbReference type="Proteomes" id="UP001620514">
    <property type="component" value="Unassembled WGS sequence"/>
</dbReference>
<accession>A0ABW8MFM0</accession>
<evidence type="ECO:0000313" key="1">
    <source>
        <dbReference type="EMBL" id="MFK4442477.1"/>
    </source>
</evidence>
<dbReference type="EMBL" id="JBIYDN010000006">
    <property type="protein sequence ID" value="MFK4442477.1"/>
    <property type="molecule type" value="Genomic_DNA"/>
</dbReference>
<name>A0ABW8MFM0_9BURK</name>
<reference evidence="1 2" key="1">
    <citation type="submission" date="2024-10" db="EMBL/GenBank/DDBJ databases">
        <authorList>
            <person name="Deangelis K."/>
            <person name="Huntemann M."/>
            <person name="Clum A."/>
            <person name="Wang J."/>
            <person name="Palaniappan K."/>
            <person name="Ritter S."/>
            <person name="Chen I.-M."/>
            <person name="Stamatis D."/>
            <person name="Reddy T."/>
            <person name="O'Malley R."/>
            <person name="Daum C."/>
            <person name="Ng V."/>
            <person name="Ivanova N."/>
            <person name="Kyrpides N."/>
            <person name="Woyke T."/>
        </authorList>
    </citation>
    <scope>NUCLEOTIDE SEQUENCE [LARGE SCALE GENOMIC DNA]</scope>
    <source>
        <strain evidence="1 2">GAS97</strain>
    </source>
</reference>
<reference evidence="1 2" key="2">
    <citation type="submission" date="2024-11" db="EMBL/GenBank/DDBJ databases">
        <title>Using genomics to understand microbial adaptation to soil warming.</title>
        <authorList>
            <person name="Deangelis K.M. PhD."/>
        </authorList>
    </citation>
    <scope>NUCLEOTIDE SEQUENCE [LARGE SCALE GENOMIC DNA]</scope>
    <source>
        <strain evidence="1 2">GAS97</strain>
    </source>
</reference>
<protein>
    <submittedName>
        <fullName evidence="1">Uncharacterized protein</fullName>
    </submittedName>
</protein>
<keyword evidence="2" id="KW-1185">Reference proteome</keyword>
<gene>
    <name evidence="1" type="ORF">ABH943_002493</name>
</gene>
<organism evidence="1 2">
    <name type="scientific">Caballeronia udeis</name>
    <dbReference type="NCBI Taxonomy" id="1232866"/>
    <lineage>
        <taxon>Bacteria</taxon>
        <taxon>Pseudomonadati</taxon>
        <taxon>Pseudomonadota</taxon>
        <taxon>Betaproteobacteria</taxon>
        <taxon>Burkholderiales</taxon>
        <taxon>Burkholderiaceae</taxon>
        <taxon>Caballeronia</taxon>
    </lineage>
</organism>
<evidence type="ECO:0000313" key="2">
    <source>
        <dbReference type="Proteomes" id="UP001620514"/>
    </source>
</evidence>
<proteinExistence type="predicted"/>
<sequence>MVYPAEREKTQPIIADALEIPILFDESAAQVGDRHLLDDEFARRFGVAMLNLLALSYPELKQDITASQAPIARE</sequence>